<dbReference type="InterPro" id="IPR005708">
    <property type="entry name" value="Homogentis_dOase"/>
</dbReference>
<keyword evidence="6 8" id="KW-0408">Iron</keyword>
<dbReference type="KEGG" id="ccz:CCALI_02445"/>
<dbReference type="EMBL" id="HF951689">
    <property type="protein sequence ID" value="CCW36244.1"/>
    <property type="molecule type" value="Genomic_DNA"/>
</dbReference>
<feature type="binding site" evidence="8">
    <location>
        <position position="306"/>
    </location>
    <ligand>
        <name>Fe cation</name>
        <dbReference type="ChEBI" id="CHEBI:24875"/>
    </ligand>
</feature>
<sequence length="387" mass="43657">MPHYVQRGTIPRKRHIQFRKSDGSLYSEQVFGTKGFSGIASILYHLHPPTQVQNFEPLMDLRPALANRQALRHHHLRTGGAQPQGDAISGRIPLLVNANVTLSICCPKFTMPYLYKNADGDELIFVHEGQGTLHTMFGPLAFDEGDYLVIPRGTIYQLELVRSPVRLLVVEAVGGPIEIPKRYRNEYGQLLEHAPFCERDIRVPETLEVHEETGHFEVRIKAQGALTAYHYGFHPFDVVGWDGYLYPWAFNIRDFEPITGSLHQPPPTHQTFSGPNFVVCSFVPRMLDYHPEAIPIPYNHSNVDSDEVLYYVNGNFSSRRGIERGSITHHPAGLPHGPQPGAVEASIGLKRTEEMAVMLDTFYPLQITEAALAFDDPTYPKSWLPRS</sequence>
<dbReference type="PATRIC" id="fig|1303518.3.peg.2543"/>
<evidence type="ECO:0000256" key="5">
    <source>
        <dbReference type="ARBA" id="ARBA00023002"/>
    </source>
</evidence>
<dbReference type="InParanoid" id="S0EZG1"/>
<evidence type="ECO:0000259" key="9">
    <source>
        <dbReference type="Pfam" id="PF20510"/>
    </source>
</evidence>
<feature type="domain" description="Homogentisate 1,2-dioxygenase N-terminal" evidence="9">
    <location>
        <begin position="112"/>
        <end position="251"/>
    </location>
</feature>
<comment type="similarity">
    <text evidence="2">Belongs to the homogentisate dioxygenase family.</text>
</comment>
<dbReference type="GO" id="GO:0005737">
    <property type="term" value="C:cytoplasm"/>
    <property type="evidence" value="ECO:0007669"/>
    <property type="project" value="TreeGrafter"/>
</dbReference>
<keyword evidence="3 8" id="KW-0479">Metal-binding</keyword>
<protein>
    <submittedName>
        <fullName evidence="10">Homogentisate 1,2-dioxygenase</fullName>
        <ecNumber evidence="10">1.13.11.5</ecNumber>
    </submittedName>
</protein>
<evidence type="ECO:0000256" key="4">
    <source>
        <dbReference type="ARBA" id="ARBA00022964"/>
    </source>
</evidence>
<dbReference type="Gene3D" id="2.60.120.10">
    <property type="entry name" value="Jelly Rolls"/>
    <property type="match status" value="1"/>
</dbReference>
<dbReference type="InterPro" id="IPR011051">
    <property type="entry name" value="RmlC_Cupin_sf"/>
</dbReference>
<feature type="binding site" evidence="8">
    <location>
        <position position="336"/>
    </location>
    <ligand>
        <name>Fe cation</name>
        <dbReference type="ChEBI" id="CHEBI:24875"/>
    </ligand>
</feature>
<dbReference type="PANTHER" id="PTHR11056">
    <property type="entry name" value="HOMOGENTISATE 1,2-DIOXYGENASE"/>
    <property type="match status" value="1"/>
</dbReference>
<dbReference type="eggNOG" id="COG3508">
    <property type="taxonomic scope" value="Bacteria"/>
</dbReference>
<dbReference type="RefSeq" id="WP_016483756.1">
    <property type="nucleotide sequence ID" value="NC_021487.1"/>
</dbReference>
<name>S0EZG1_CHTCT</name>
<comment type="cofactor">
    <cofactor evidence="1 8">
        <name>Fe cation</name>
        <dbReference type="ChEBI" id="CHEBI:24875"/>
    </cofactor>
</comment>
<reference evidence="11" key="1">
    <citation type="submission" date="2013-03" db="EMBL/GenBank/DDBJ databases">
        <title>Genome sequence of Chthonomonas calidirosea, the first sequenced genome from the Armatimonadetes phylum (formally candidate division OP10).</title>
        <authorList>
            <person name="Lee K.C.Y."/>
            <person name="Morgan X.C."/>
            <person name="Dunfield P.F."/>
            <person name="Tamas I."/>
            <person name="Houghton K.M."/>
            <person name="Vyssotski M."/>
            <person name="Ryan J.L.J."/>
            <person name="Lagutin K."/>
            <person name="McDonald I.R."/>
            <person name="Stott M.B."/>
        </authorList>
    </citation>
    <scope>NUCLEOTIDE SEQUENCE [LARGE SCALE GENOMIC DNA]</scope>
    <source>
        <strain evidence="11">DSM 23976 / ICMP 18418 / T49</strain>
    </source>
</reference>
<dbReference type="InterPro" id="IPR014710">
    <property type="entry name" value="RmlC-like_jellyroll"/>
</dbReference>
<evidence type="ECO:0000256" key="2">
    <source>
        <dbReference type="ARBA" id="ARBA00007757"/>
    </source>
</evidence>
<dbReference type="STRING" id="454171.CP488_01644"/>
<dbReference type="HOGENOM" id="CLU_053101_0_0_0"/>
<dbReference type="AlphaFoldDB" id="S0EZG1"/>
<proteinExistence type="inferred from homology"/>
<evidence type="ECO:0000256" key="1">
    <source>
        <dbReference type="ARBA" id="ARBA00001962"/>
    </source>
</evidence>
<keyword evidence="11" id="KW-1185">Reference proteome</keyword>
<evidence type="ECO:0000256" key="7">
    <source>
        <dbReference type="PIRSR" id="PIRSR605708-1"/>
    </source>
</evidence>
<feature type="binding site" evidence="8">
    <location>
        <position position="336"/>
    </location>
    <ligand>
        <name>homogentisate</name>
        <dbReference type="ChEBI" id="CHEBI:16169"/>
    </ligand>
</feature>
<dbReference type="GO" id="GO:0004411">
    <property type="term" value="F:homogentisate 1,2-dioxygenase activity"/>
    <property type="evidence" value="ECO:0007669"/>
    <property type="project" value="UniProtKB-EC"/>
</dbReference>
<feature type="binding site" evidence="8">
    <location>
        <position position="300"/>
    </location>
    <ligand>
        <name>Fe cation</name>
        <dbReference type="ChEBI" id="CHEBI:24875"/>
    </ligand>
</feature>
<feature type="active site" description="Proton acceptor" evidence="7">
    <location>
        <position position="263"/>
    </location>
</feature>
<gene>
    <name evidence="10" type="ORF">CCALI_02445</name>
</gene>
<evidence type="ECO:0000256" key="6">
    <source>
        <dbReference type="ARBA" id="ARBA00023004"/>
    </source>
</evidence>
<evidence type="ECO:0000313" key="10">
    <source>
        <dbReference type="EMBL" id="CCW36244.1"/>
    </source>
</evidence>
<evidence type="ECO:0000256" key="8">
    <source>
        <dbReference type="PIRSR" id="PIRSR605708-2"/>
    </source>
</evidence>
<dbReference type="InterPro" id="IPR046452">
    <property type="entry name" value="HgmA_N"/>
</dbReference>
<accession>S0EZG1</accession>
<dbReference type="SUPFAM" id="SSF51182">
    <property type="entry name" value="RmlC-like cupins"/>
    <property type="match status" value="1"/>
</dbReference>
<dbReference type="Pfam" id="PF20510">
    <property type="entry name" value="HgmA_N"/>
    <property type="match status" value="1"/>
</dbReference>
<organism evidence="10 11">
    <name type="scientific">Chthonomonas calidirosea (strain DSM 23976 / ICMP 18418 / T49)</name>
    <dbReference type="NCBI Taxonomy" id="1303518"/>
    <lineage>
        <taxon>Bacteria</taxon>
        <taxon>Bacillati</taxon>
        <taxon>Armatimonadota</taxon>
        <taxon>Chthonomonadia</taxon>
        <taxon>Chthonomonadales</taxon>
        <taxon>Chthonomonadaceae</taxon>
        <taxon>Chthonomonas</taxon>
    </lineage>
</organism>
<dbReference type="PANTHER" id="PTHR11056:SF0">
    <property type="entry name" value="HOMOGENTISATE 1,2-DIOXYGENASE"/>
    <property type="match status" value="1"/>
</dbReference>
<dbReference type="Proteomes" id="UP000014227">
    <property type="component" value="Chromosome I"/>
</dbReference>
<dbReference type="GO" id="GO:0006570">
    <property type="term" value="P:tyrosine metabolic process"/>
    <property type="evidence" value="ECO:0007669"/>
    <property type="project" value="InterPro"/>
</dbReference>
<dbReference type="GO" id="GO:0046872">
    <property type="term" value="F:metal ion binding"/>
    <property type="evidence" value="ECO:0007669"/>
    <property type="project" value="UniProtKB-KW"/>
</dbReference>
<evidence type="ECO:0000313" key="11">
    <source>
        <dbReference type="Proteomes" id="UP000014227"/>
    </source>
</evidence>
<keyword evidence="4 10" id="KW-0223">Dioxygenase</keyword>
<dbReference type="OrthoDB" id="9768662at2"/>
<dbReference type="EC" id="1.13.11.5" evidence="10"/>
<evidence type="ECO:0000256" key="3">
    <source>
        <dbReference type="ARBA" id="ARBA00022723"/>
    </source>
</evidence>
<dbReference type="GO" id="GO:0006559">
    <property type="term" value="P:L-phenylalanine catabolic process"/>
    <property type="evidence" value="ECO:0007669"/>
    <property type="project" value="InterPro"/>
</dbReference>
<keyword evidence="5 10" id="KW-0560">Oxidoreductase</keyword>